<name>A0A8D8PQA2_9HEMI</name>
<protein>
    <submittedName>
        <fullName evidence="1">Uncharacterized protein</fullName>
    </submittedName>
</protein>
<reference evidence="1" key="1">
    <citation type="submission" date="2021-05" db="EMBL/GenBank/DDBJ databases">
        <authorList>
            <person name="Alioto T."/>
            <person name="Alioto T."/>
            <person name="Gomez Garrido J."/>
        </authorList>
    </citation>
    <scope>NUCLEOTIDE SEQUENCE</scope>
</reference>
<proteinExistence type="predicted"/>
<evidence type="ECO:0000313" key="1">
    <source>
        <dbReference type="EMBL" id="CAG6611302.1"/>
    </source>
</evidence>
<dbReference type="EMBL" id="HBUF01021241">
    <property type="protein sequence ID" value="CAG6611302.1"/>
    <property type="molecule type" value="Transcribed_RNA"/>
</dbReference>
<accession>A0A8D8PQA2</accession>
<dbReference type="AlphaFoldDB" id="A0A8D8PQA2"/>
<sequence length="107" mass="12578">MAAAPIFILGFKKNFSWGIQCVRQFMLDSRLHCLRTCSILQEKKKHAFLGLVFLRGLNSFFFFLNDFPLHRRYRDNHNNFNKPCNPGKDTALITWMVLGQTWSPIQI</sequence>
<organism evidence="1">
    <name type="scientific">Cacopsylla melanoneura</name>
    <dbReference type="NCBI Taxonomy" id="428564"/>
    <lineage>
        <taxon>Eukaryota</taxon>
        <taxon>Metazoa</taxon>
        <taxon>Ecdysozoa</taxon>
        <taxon>Arthropoda</taxon>
        <taxon>Hexapoda</taxon>
        <taxon>Insecta</taxon>
        <taxon>Pterygota</taxon>
        <taxon>Neoptera</taxon>
        <taxon>Paraneoptera</taxon>
        <taxon>Hemiptera</taxon>
        <taxon>Sternorrhyncha</taxon>
        <taxon>Psylloidea</taxon>
        <taxon>Psyllidae</taxon>
        <taxon>Psyllinae</taxon>
        <taxon>Cacopsylla</taxon>
    </lineage>
</organism>